<evidence type="ECO:0000313" key="19">
    <source>
        <dbReference type="Proteomes" id="UP000238358"/>
    </source>
</evidence>
<sequence>MTKTVGELCKQIKGIYNLNGSADTVITGISSDSRQIEAGYLFVCISGVHVDGAAFAAQAVEKGAVAVLTTKHLDLPKSTVQIQVPDIHHALEDMVPFFYDYPGKKMRMIGVTGTNGKTTTTHIIAHILRAAGYHVGVIGTIHALIDDEELPIHNTTPDVVELQHFLALMQEKGMTHVVMEVSSHALALNRVAGIEYDTAVFTNLTQDHLDFHKTMENYVAAKAKLFQSLTAADHVKENKTAVVNIDDPWSKDILNACHCKVLTYGVEKDADLKGSNLKVELKKSSFDVVGPFVNVHLNMNITGLFNVYNTLAAIGAAHAEGVDEATIDKAIQTFHSVPGRFELVEAGQDFAIVVDYSHTPDSLQKALETARAMKPNRILAVFGCGGDRDKTKRPIMGRIGAELADIPIVTSDNPRSENPETIVEEVEAGVKEGLKPGQHHEVIVNRRDAIYRAVELAQTNDIIVIAGKGHETYQILNDGTIHFDDREEARNAVHALHRGDK</sequence>
<keyword evidence="10 12" id="KW-0131">Cell cycle</keyword>
<comment type="function">
    <text evidence="12">Catalyzes the addition of meso-diaminopimelic acid to the nucleotide precursor UDP-N-acetylmuramoyl-L-alanyl-D-glutamate (UMAG) in the biosynthesis of bacterial cell-wall peptidoglycan.</text>
</comment>
<feature type="domain" description="Mur ligase central" evidence="16">
    <location>
        <begin position="111"/>
        <end position="317"/>
    </location>
</feature>
<keyword evidence="11 12" id="KW-0961">Cell wall biogenesis/degradation</keyword>
<dbReference type="NCBIfam" id="NF001124">
    <property type="entry name" value="PRK00139.1-2"/>
    <property type="match status" value="1"/>
</dbReference>
<feature type="short sequence motif" description="Meso-diaminopimelate recognition motif" evidence="12">
    <location>
        <begin position="412"/>
        <end position="415"/>
    </location>
</feature>
<dbReference type="GO" id="GO:0004326">
    <property type="term" value="F:tetrahydrofolylpolyglutamate synthase activity"/>
    <property type="evidence" value="ECO:0007669"/>
    <property type="project" value="InterPro"/>
</dbReference>
<evidence type="ECO:0000256" key="6">
    <source>
        <dbReference type="ARBA" id="ARBA00022741"/>
    </source>
</evidence>
<evidence type="ECO:0000259" key="14">
    <source>
        <dbReference type="Pfam" id="PF01225"/>
    </source>
</evidence>
<keyword evidence="9 12" id="KW-0573">Peptidoglycan synthesis</keyword>
<dbReference type="GO" id="GO:0005524">
    <property type="term" value="F:ATP binding"/>
    <property type="evidence" value="ECO:0007669"/>
    <property type="project" value="UniProtKB-UniRule"/>
</dbReference>
<feature type="binding site" evidence="12">
    <location>
        <position position="182"/>
    </location>
    <ligand>
        <name>UDP-N-acetyl-alpha-D-muramoyl-L-alanyl-D-glutamate</name>
        <dbReference type="ChEBI" id="CHEBI:83900"/>
    </ligand>
</feature>
<dbReference type="GO" id="GO:0008765">
    <property type="term" value="F:UDP-N-acetylmuramoylalanyl-D-glutamate-2,6-diaminopimelate ligase activity"/>
    <property type="evidence" value="ECO:0007669"/>
    <property type="project" value="UniProtKB-UniRule"/>
</dbReference>
<dbReference type="Proteomes" id="UP000536773">
    <property type="component" value="Unassembled WGS sequence"/>
</dbReference>
<feature type="domain" description="Mur ligase N-terminal catalytic" evidence="14">
    <location>
        <begin position="26"/>
        <end position="91"/>
    </location>
</feature>
<evidence type="ECO:0000256" key="3">
    <source>
        <dbReference type="ARBA" id="ARBA00022490"/>
    </source>
</evidence>
<feature type="binding site" evidence="12">
    <location>
        <position position="33"/>
    </location>
    <ligand>
        <name>UDP-N-acetyl-alpha-D-muramoyl-L-alanyl-D-glutamate</name>
        <dbReference type="ChEBI" id="CHEBI:83900"/>
    </ligand>
</feature>
<dbReference type="InterPro" id="IPR013221">
    <property type="entry name" value="Mur_ligase_cen"/>
</dbReference>
<dbReference type="Pfam" id="PF08245">
    <property type="entry name" value="Mur_ligase_M"/>
    <property type="match status" value="1"/>
</dbReference>
<dbReference type="PROSITE" id="PS01011">
    <property type="entry name" value="FOLYLPOLYGLU_SYNT_1"/>
    <property type="match status" value="1"/>
</dbReference>
<dbReference type="Gene3D" id="3.40.1190.10">
    <property type="entry name" value="Mur-like, catalytic domain"/>
    <property type="match status" value="1"/>
</dbReference>
<evidence type="ECO:0000256" key="5">
    <source>
        <dbReference type="ARBA" id="ARBA00022618"/>
    </source>
</evidence>
<keyword evidence="5 12" id="KW-0132">Cell division</keyword>
<evidence type="ECO:0000256" key="2">
    <source>
        <dbReference type="ARBA" id="ARBA00005898"/>
    </source>
</evidence>
<dbReference type="Pfam" id="PF01225">
    <property type="entry name" value="Mur_ligase"/>
    <property type="match status" value="1"/>
</dbReference>
<evidence type="ECO:0000256" key="1">
    <source>
        <dbReference type="ARBA" id="ARBA00004752"/>
    </source>
</evidence>
<reference evidence="18 20" key="2">
    <citation type="submission" date="2020-04" db="EMBL/GenBank/DDBJ databases">
        <authorList>
            <person name="Hitch T.C.A."/>
            <person name="Wylensek D."/>
            <person name="Clavel T."/>
        </authorList>
    </citation>
    <scope>NUCLEOTIDE SEQUENCE [LARGE SCALE GENOMIC DNA]</scope>
    <source>
        <strain evidence="18 20">WCA-386-APC-2A</strain>
    </source>
</reference>
<dbReference type="SUPFAM" id="SSF53623">
    <property type="entry name" value="MurD-like peptide ligases, catalytic domain"/>
    <property type="match status" value="1"/>
</dbReference>
<comment type="similarity">
    <text evidence="2 12">Belongs to the MurCDEF family. MurE subfamily.</text>
</comment>
<dbReference type="EMBL" id="JABBJH010000005">
    <property type="protein sequence ID" value="NMK38792.1"/>
    <property type="molecule type" value="Genomic_DNA"/>
</dbReference>
<dbReference type="GO" id="GO:0005737">
    <property type="term" value="C:cytoplasm"/>
    <property type="evidence" value="ECO:0007669"/>
    <property type="project" value="UniProtKB-SubCell"/>
</dbReference>
<dbReference type="Gene3D" id="3.40.1390.10">
    <property type="entry name" value="MurE/MurF, N-terminal domain"/>
    <property type="match status" value="1"/>
</dbReference>
<dbReference type="InterPro" id="IPR004101">
    <property type="entry name" value="Mur_ligase_C"/>
</dbReference>
<dbReference type="Gene3D" id="3.90.190.20">
    <property type="entry name" value="Mur ligase, C-terminal domain"/>
    <property type="match status" value="1"/>
</dbReference>
<feature type="binding site" evidence="12">
    <location>
        <position position="471"/>
    </location>
    <ligand>
        <name>meso-2,6-diaminopimelate</name>
        <dbReference type="ChEBI" id="CHEBI:57791"/>
    </ligand>
</feature>
<feature type="domain" description="Mur ligase C-terminal" evidence="15">
    <location>
        <begin position="339"/>
        <end position="469"/>
    </location>
</feature>
<evidence type="ECO:0000259" key="16">
    <source>
        <dbReference type="Pfam" id="PF08245"/>
    </source>
</evidence>
<dbReference type="SUPFAM" id="SSF53244">
    <property type="entry name" value="MurD-like peptide ligases, peptide-binding domain"/>
    <property type="match status" value="1"/>
</dbReference>
<name>A0A269TG77_MEGEL</name>
<keyword evidence="7 12" id="KW-0067">ATP-binding</keyword>
<organism evidence="18 20">
    <name type="scientific">Megasphaera elsdenii</name>
    <dbReference type="NCBI Taxonomy" id="907"/>
    <lineage>
        <taxon>Bacteria</taxon>
        <taxon>Bacillati</taxon>
        <taxon>Bacillota</taxon>
        <taxon>Negativicutes</taxon>
        <taxon>Veillonellales</taxon>
        <taxon>Veillonellaceae</taxon>
        <taxon>Megasphaera</taxon>
    </lineage>
</organism>
<evidence type="ECO:0000256" key="10">
    <source>
        <dbReference type="ARBA" id="ARBA00023306"/>
    </source>
</evidence>
<evidence type="ECO:0000256" key="11">
    <source>
        <dbReference type="ARBA" id="ARBA00023316"/>
    </source>
</evidence>
<feature type="binding site" evidence="12">
    <location>
        <position position="388"/>
    </location>
    <ligand>
        <name>meso-2,6-diaminopimelate</name>
        <dbReference type="ChEBI" id="CHEBI:57791"/>
    </ligand>
</feature>
<keyword evidence="3 12" id="KW-0963">Cytoplasm</keyword>
<dbReference type="NCBIfam" id="NF001126">
    <property type="entry name" value="PRK00139.1-4"/>
    <property type="match status" value="1"/>
</dbReference>
<evidence type="ECO:0000313" key="17">
    <source>
        <dbReference type="EMBL" id="AVO28388.1"/>
    </source>
</evidence>
<keyword evidence="4 12" id="KW-0436">Ligase</keyword>
<comment type="caution">
    <text evidence="12">Lacks conserved residue(s) required for the propagation of feature annotation.</text>
</comment>
<accession>A0A269TG77</accession>
<dbReference type="GO" id="GO:0008360">
    <property type="term" value="P:regulation of cell shape"/>
    <property type="evidence" value="ECO:0007669"/>
    <property type="project" value="UniProtKB-KW"/>
</dbReference>
<feature type="binding site" evidence="12">
    <location>
        <begin position="412"/>
        <end position="415"/>
    </location>
    <ligand>
        <name>meso-2,6-diaminopimelate</name>
        <dbReference type="ChEBI" id="CHEBI:57791"/>
    </ligand>
</feature>
<evidence type="ECO:0000256" key="7">
    <source>
        <dbReference type="ARBA" id="ARBA00022840"/>
    </source>
</evidence>
<dbReference type="EC" id="6.3.2.13" evidence="12"/>
<evidence type="ECO:0000259" key="15">
    <source>
        <dbReference type="Pfam" id="PF02875"/>
    </source>
</evidence>
<comment type="cofactor">
    <cofactor evidence="12">
        <name>Mg(2+)</name>
        <dbReference type="ChEBI" id="CHEBI:18420"/>
    </cofactor>
</comment>
<evidence type="ECO:0000313" key="18">
    <source>
        <dbReference type="EMBL" id="NMK38792.1"/>
    </source>
</evidence>
<dbReference type="NCBIfam" id="TIGR01085">
    <property type="entry name" value="murE"/>
    <property type="match status" value="1"/>
</dbReference>
<evidence type="ECO:0000256" key="13">
    <source>
        <dbReference type="RuleBase" id="RU004135"/>
    </source>
</evidence>
<keyword evidence="8 12" id="KW-0133">Cell shape</keyword>
<dbReference type="PANTHER" id="PTHR23135:SF4">
    <property type="entry name" value="UDP-N-ACETYLMURAMOYL-L-ALANYL-D-GLUTAMATE--2,6-DIAMINOPIMELATE LIGASE MURE HOMOLOG, CHLOROPLASTIC"/>
    <property type="match status" value="1"/>
</dbReference>
<proteinExistence type="inferred from homology"/>
<dbReference type="UniPathway" id="UPA00219"/>
<evidence type="ECO:0000256" key="12">
    <source>
        <dbReference type="HAMAP-Rule" id="MF_00208"/>
    </source>
</evidence>
<feature type="binding site" evidence="12">
    <location>
        <position position="190"/>
    </location>
    <ligand>
        <name>UDP-N-acetyl-alpha-D-muramoyl-L-alanyl-D-glutamate</name>
        <dbReference type="ChEBI" id="CHEBI:83900"/>
    </ligand>
</feature>
<protein>
    <recommendedName>
        <fullName evidence="12">UDP-N-acetylmuramoyl-L-alanyl-D-glutamate--2,6-diaminopimelate ligase</fullName>
        <ecNumber evidence="12">6.3.2.13</ecNumber>
    </recommendedName>
    <alternativeName>
        <fullName evidence="12">Meso-A2pm-adding enzyme</fullName>
    </alternativeName>
    <alternativeName>
        <fullName evidence="12">Meso-diaminopimelate-adding enzyme</fullName>
    </alternativeName>
    <alternativeName>
        <fullName evidence="12">UDP-MurNAc-L-Ala-D-Glu:meso-diaminopimelate ligase</fullName>
    </alternativeName>
    <alternativeName>
        <fullName evidence="12">UDP-MurNAc-tripeptide synthetase</fullName>
    </alternativeName>
    <alternativeName>
        <fullName evidence="12">UDP-N-acetylmuramyl-tripeptide synthetase</fullName>
    </alternativeName>
</protein>
<dbReference type="HAMAP" id="MF_00208">
    <property type="entry name" value="MurE"/>
    <property type="match status" value="1"/>
</dbReference>
<dbReference type="EMBL" id="CP027569">
    <property type="protein sequence ID" value="AVO28388.1"/>
    <property type="molecule type" value="Genomic_DNA"/>
</dbReference>
<dbReference type="Pfam" id="PF02875">
    <property type="entry name" value="Mur_ligase_C"/>
    <property type="match status" value="1"/>
</dbReference>
<dbReference type="GO" id="GO:0051301">
    <property type="term" value="P:cell division"/>
    <property type="evidence" value="ECO:0007669"/>
    <property type="project" value="UniProtKB-KW"/>
</dbReference>
<feature type="modified residue" description="N6-carboxylysine" evidence="12">
    <location>
        <position position="222"/>
    </location>
</feature>
<dbReference type="InterPro" id="IPR000713">
    <property type="entry name" value="Mur_ligase_N"/>
</dbReference>
<dbReference type="PANTHER" id="PTHR23135">
    <property type="entry name" value="MUR LIGASE FAMILY MEMBER"/>
    <property type="match status" value="1"/>
</dbReference>
<dbReference type="AlphaFoldDB" id="A0A269TG77"/>
<dbReference type="InterPro" id="IPR018109">
    <property type="entry name" value="Folylpolyglutamate_synth_CS"/>
</dbReference>
<dbReference type="SUPFAM" id="SSF63418">
    <property type="entry name" value="MurE/MurF N-terminal domain"/>
    <property type="match status" value="1"/>
</dbReference>
<dbReference type="InterPro" id="IPR036565">
    <property type="entry name" value="Mur-like_cat_sf"/>
</dbReference>
<dbReference type="InterPro" id="IPR005761">
    <property type="entry name" value="UDP-N-AcMur-Glu-dNH2Pim_ligase"/>
</dbReference>
<evidence type="ECO:0000256" key="4">
    <source>
        <dbReference type="ARBA" id="ARBA00022598"/>
    </source>
</evidence>
<dbReference type="InterPro" id="IPR036615">
    <property type="entry name" value="Mur_ligase_C_dom_sf"/>
</dbReference>
<comment type="catalytic activity">
    <reaction evidence="12">
        <text>UDP-N-acetyl-alpha-D-muramoyl-L-alanyl-D-glutamate + meso-2,6-diaminopimelate + ATP = UDP-N-acetyl-alpha-D-muramoyl-L-alanyl-gamma-D-glutamyl-meso-2,6-diaminopimelate + ADP + phosphate + H(+)</text>
        <dbReference type="Rhea" id="RHEA:23676"/>
        <dbReference type="ChEBI" id="CHEBI:15378"/>
        <dbReference type="ChEBI" id="CHEBI:30616"/>
        <dbReference type="ChEBI" id="CHEBI:43474"/>
        <dbReference type="ChEBI" id="CHEBI:57791"/>
        <dbReference type="ChEBI" id="CHEBI:83900"/>
        <dbReference type="ChEBI" id="CHEBI:83905"/>
        <dbReference type="ChEBI" id="CHEBI:456216"/>
        <dbReference type="EC" id="6.3.2.13"/>
    </reaction>
</comment>
<evidence type="ECO:0000256" key="9">
    <source>
        <dbReference type="ARBA" id="ARBA00022984"/>
    </source>
</evidence>
<dbReference type="RefSeq" id="WP_014016119.1">
    <property type="nucleotide sequence ID" value="NZ_AP031433.1"/>
</dbReference>
<keyword evidence="6 12" id="KW-0547">Nucleotide-binding</keyword>
<evidence type="ECO:0000313" key="20">
    <source>
        <dbReference type="Proteomes" id="UP000536773"/>
    </source>
</evidence>
<comment type="PTM">
    <text evidence="12">Carboxylation is probably crucial for Mg(2+) binding and, consequently, for the gamma-phosphate positioning of ATP.</text>
</comment>
<evidence type="ECO:0000256" key="8">
    <source>
        <dbReference type="ARBA" id="ARBA00022960"/>
    </source>
</evidence>
<comment type="pathway">
    <text evidence="1 12 13">Cell wall biogenesis; peptidoglycan biosynthesis.</text>
</comment>
<comment type="subcellular location">
    <subcellularLocation>
        <location evidence="12 13">Cytoplasm</location>
    </subcellularLocation>
</comment>
<dbReference type="GO" id="GO:0000287">
    <property type="term" value="F:magnesium ion binding"/>
    <property type="evidence" value="ECO:0007669"/>
    <property type="project" value="UniProtKB-UniRule"/>
</dbReference>
<reference evidence="17 19" key="1">
    <citation type="journal article" date="2018" name="Genome Announc.">
        <title>Complete genomes of two Megasphaera elsdenii strains, NCIMB 702410 and ATCC 25940.</title>
        <authorList>
            <person name="Hatmaker E.A."/>
            <person name="O'Dell K."/>
            <person name="Riley L.A."/>
            <person name="Klingeman D.M."/>
            <person name="Guss A.M."/>
        </authorList>
    </citation>
    <scope>NUCLEOTIDE SEQUENCE [LARGE SCALE GENOMIC DNA]</scope>
    <source>
        <strain evidence="17 19">NCIMB702410</strain>
    </source>
</reference>
<feature type="binding site" evidence="12">
    <location>
        <begin position="155"/>
        <end position="156"/>
    </location>
    <ligand>
        <name>UDP-N-acetyl-alpha-D-muramoyl-L-alanyl-D-glutamate</name>
        <dbReference type="ChEBI" id="CHEBI:83900"/>
    </ligand>
</feature>
<dbReference type="OrthoDB" id="9800958at2"/>
<gene>
    <name evidence="12" type="primary">murE</name>
    <name evidence="17" type="ORF">C6Y28_08385</name>
    <name evidence="18" type="ORF">HG933_05290</name>
</gene>
<dbReference type="GO" id="GO:0009252">
    <property type="term" value="P:peptidoglycan biosynthetic process"/>
    <property type="evidence" value="ECO:0007669"/>
    <property type="project" value="UniProtKB-UniRule"/>
</dbReference>
<dbReference type="Proteomes" id="UP000238358">
    <property type="component" value="Chromosome"/>
</dbReference>
<dbReference type="GeneID" id="97492123"/>
<dbReference type="InterPro" id="IPR035911">
    <property type="entry name" value="MurE/MurF_N"/>
</dbReference>
<feature type="binding site" evidence="12">
    <location>
        <position position="467"/>
    </location>
    <ligand>
        <name>meso-2,6-diaminopimelate</name>
        <dbReference type="ChEBI" id="CHEBI:57791"/>
    </ligand>
</feature>
<feature type="binding site" evidence="12">
    <location>
        <begin position="113"/>
        <end position="119"/>
    </location>
    <ligand>
        <name>ATP</name>
        <dbReference type="ChEBI" id="CHEBI:30616"/>
    </ligand>
</feature>
<feature type="binding site" evidence="12">
    <location>
        <position position="154"/>
    </location>
    <ligand>
        <name>UDP-N-acetyl-alpha-D-muramoyl-L-alanyl-D-glutamate</name>
        <dbReference type="ChEBI" id="CHEBI:83900"/>
    </ligand>
</feature>
<keyword evidence="12" id="KW-0460">Magnesium</keyword>
<dbReference type="GO" id="GO:0071555">
    <property type="term" value="P:cell wall organization"/>
    <property type="evidence" value="ECO:0007669"/>
    <property type="project" value="UniProtKB-KW"/>
</dbReference>